<gene>
    <name evidence="2" type="ORF">SPIL2461_LOCUS2286</name>
</gene>
<proteinExistence type="predicted"/>
<organism evidence="2 3">
    <name type="scientific">Symbiodinium pilosum</name>
    <name type="common">Dinoflagellate</name>
    <dbReference type="NCBI Taxonomy" id="2952"/>
    <lineage>
        <taxon>Eukaryota</taxon>
        <taxon>Sar</taxon>
        <taxon>Alveolata</taxon>
        <taxon>Dinophyceae</taxon>
        <taxon>Suessiales</taxon>
        <taxon>Symbiodiniaceae</taxon>
        <taxon>Symbiodinium</taxon>
    </lineage>
</organism>
<keyword evidence="3" id="KW-1185">Reference proteome</keyword>
<evidence type="ECO:0000256" key="1">
    <source>
        <dbReference type="SAM" id="MobiDB-lite"/>
    </source>
</evidence>
<accession>A0A812JP19</accession>
<protein>
    <submittedName>
        <fullName evidence="2">Uncharacterized protein</fullName>
    </submittedName>
</protein>
<sequence>MVDGSSTGERDRAGSAWQKGARAGVDTRRADEPPSSAANTTVHPGATNVDEYVKRLQFLKELWPEEHLSLLGPRAALLAEGAAFQKVSRIAPDKSPDGVKILAEQLGGTWGRLQVEDKFHYFEQAIYQTQQKHDETNDSYIARHDAQFEELLSRKVQLEETRAYILLRHSQLAPEDKKRVIVESKGDLKYAETIKAIKLLGSHFFGERQNRNGSSAGTSRGQERNKVYDVNMTEADDSEEINMATYDEEVDEDEAFAYFFEQCDQDALYIAEFEDEARARFREKARSRGFWPVGKGSGKQSRGKSYGKKGGGFGKGKRPRTLAERISTSTRRLRGAVGHWKRECPKNLDNQSGNHKVEVSHLATLDGKNEEDSDDSAPEFLQDLPEDAIMYMDELSISDSQAADLSISGDQTIDT</sequence>
<evidence type="ECO:0000313" key="3">
    <source>
        <dbReference type="Proteomes" id="UP000649617"/>
    </source>
</evidence>
<comment type="caution">
    <text evidence="2">The sequence shown here is derived from an EMBL/GenBank/DDBJ whole genome shotgun (WGS) entry which is preliminary data.</text>
</comment>
<feature type="region of interest" description="Disordered" evidence="1">
    <location>
        <begin position="291"/>
        <end position="320"/>
    </location>
</feature>
<evidence type="ECO:0000313" key="2">
    <source>
        <dbReference type="EMBL" id="CAE7210818.1"/>
    </source>
</evidence>
<feature type="region of interest" description="Disordered" evidence="1">
    <location>
        <begin position="1"/>
        <end position="44"/>
    </location>
</feature>
<dbReference type="EMBL" id="CAJNIZ010002459">
    <property type="protein sequence ID" value="CAE7210818.1"/>
    <property type="molecule type" value="Genomic_DNA"/>
</dbReference>
<dbReference type="Proteomes" id="UP000649617">
    <property type="component" value="Unassembled WGS sequence"/>
</dbReference>
<name>A0A812JP19_SYMPI</name>
<reference evidence="2" key="1">
    <citation type="submission" date="2021-02" db="EMBL/GenBank/DDBJ databases">
        <authorList>
            <person name="Dougan E. K."/>
            <person name="Rhodes N."/>
            <person name="Thang M."/>
            <person name="Chan C."/>
        </authorList>
    </citation>
    <scope>NUCLEOTIDE SEQUENCE</scope>
</reference>
<dbReference type="AlphaFoldDB" id="A0A812JP19"/>